<dbReference type="SUPFAM" id="SSF46689">
    <property type="entry name" value="Homeodomain-like"/>
    <property type="match status" value="1"/>
</dbReference>
<dbReference type="EMBL" id="QMDH01000010">
    <property type="protein sequence ID" value="RAZ68951.1"/>
    <property type="molecule type" value="Genomic_DNA"/>
</dbReference>
<evidence type="ECO:0000313" key="5">
    <source>
        <dbReference type="Proteomes" id="UP000251576"/>
    </source>
</evidence>
<dbReference type="SUPFAM" id="SSF52540">
    <property type="entry name" value="P-loop containing nucleoside triphosphate hydrolases"/>
    <property type="match status" value="1"/>
</dbReference>
<dbReference type="SMART" id="SM00382">
    <property type="entry name" value="AAA"/>
    <property type="match status" value="1"/>
</dbReference>
<dbReference type="RefSeq" id="WP_112780482.1">
    <property type="nucleotide sequence ID" value="NZ_CABMNQ010000010.1"/>
</dbReference>
<dbReference type="InterPro" id="IPR009057">
    <property type="entry name" value="Homeodomain-like_sf"/>
</dbReference>
<dbReference type="InterPro" id="IPR058031">
    <property type="entry name" value="AAA_lid_NorR"/>
</dbReference>
<dbReference type="Pfam" id="PF25601">
    <property type="entry name" value="AAA_lid_14"/>
    <property type="match status" value="1"/>
</dbReference>
<gene>
    <name evidence="4" type="ORF">DP202_07670</name>
</gene>
<protein>
    <recommendedName>
        <fullName evidence="3">Sigma-54 factor interaction domain-containing protein</fullName>
    </recommendedName>
</protein>
<keyword evidence="1" id="KW-0547">Nucleotide-binding</keyword>
<dbReference type="InterPro" id="IPR002078">
    <property type="entry name" value="Sigma_54_int"/>
</dbReference>
<dbReference type="Gene3D" id="1.10.10.60">
    <property type="entry name" value="Homeodomain-like"/>
    <property type="match status" value="1"/>
</dbReference>
<feature type="domain" description="Sigma-54 factor interaction" evidence="3">
    <location>
        <begin position="201"/>
        <end position="393"/>
    </location>
</feature>
<accession>A0A330GH64</accession>
<proteinExistence type="predicted"/>
<reference evidence="4 5" key="1">
    <citation type="submission" date="2018-06" db="EMBL/GenBank/DDBJ databases">
        <title>ACT-28, a chromosomally-encoded AmpC with carbapenemase activity from Enterobacter kobei.</title>
        <authorList>
            <person name="Jousset A.B."/>
            <person name="Oueslati S."/>
            <person name="Bernabeu S."/>
            <person name="Takissian J."/>
            <person name="Creton E."/>
            <person name="Vogel A."/>
            <person name="Cotellon G."/>
            <person name="Bonnin R.A."/>
            <person name="Dortet L."/>
            <person name="Naas T."/>
        </authorList>
    </citation>
    <scope>NUCLEOTIDE SEQUENCE [LARGE SCALE GENOMIC DNA]</scope>
    <source>
        <strain evidence="4 5">99B3</strain>
    </source>
</reference>
<dbReference type="InterPro" id="IPR003593">
    <property type="entry name" value="AAA+_ATPase"/>
</dbReference>
<dbReference type="PROSITE" id="PS50045">
    <property type="entry name" value="SIGMA54_INTERACT_4"/>
    <property type="match status" value="1"/>
</dbReference>
<dbReference type="Gene3D" id="3.40.50.300">
    <property type="entry name" value="P-loop containing nucleotide triphosphate hydrolases"/>
    <property type="match status" value="1"/>
</dbReference>
<dbReference type="CDD" id="cd00009">
    <property type="entry name" value="AAA"/>
    <property type="match status" value="1"/>
</dbReference>
<dbReference type="Proteomes" id="UP000251576">
    <property type="component" value="Unassembled WGS sequence"/>
</dbReference>
<evidence type="ECO:0000259" key="3">
    <source>
        <dbReference type="PROSITE" id="PS50045"/>
    </source>
</evidence>
<evidence type="ECO:0000256" key="2">
    <source>
        <dbReference type="ARBA" id="ARBA00022840"/>
    </source>
</evidence>
<evidence type="ECO:0000256" key="1">
    <source>
        <dbReference type="ARBA" id="ARBA00022741"/>
    </source>
</evidence>
<keyword evidence="2" id="KW-0067">ATP-binding</keyword>
<dbReference type="PANTHER" id="PTHR32071">
    <property type="entry name" value="TRANSCRIPTIONAL REGULATORY PROTEIN"/>
    <property type="match status" value="1"/>
</dbReference>
<comment type="caution">
    <text evidence="4">The sequence shown here is derived from an EMBL/GenBank/DDBJ whole genome shotgun (WGS) entry which is preliminary data.</text>
</comment>
<dbReference type="InterPro" id="IPR027417">
    <property type="entry name" value="P-loop_NTPase"/>
</dbReference>
<dbReference type="Gene3D" id="1.10.8.60">
    <property type="match status" value="1"/>
</dbReference>
<dbReference type="Pfam" id="PF00158">
    <property type="entry name" value="Sigma54_activat"/>
    <property type="match status" value="1"/>
</dbReference>
<name>A0A330GH64_ENTCL</name>
<dbReference type="GO" id="GO:0005524">
    <property type="term" value="F:ATP binding"/>
    <property type="evidence" value="ECO:0007669"/>
    <property type="project" value="UniProtKB-KW"/>
</dbReference>
<dbReference type="AlphaFoldDB" id="A0A330GH64"/>
<organism evidence="4 5">
    <name type="scientific">Enterobacter cloacae</name>
    <dbReference type="NCBI Taxonomy" id="550"/>
    <lineage>
        <taxon>Bacteria</taxon>
        <taxon>Pseudomonadati</taxon>
        <taxon>Pseudomonadota</taxon>
        <taxon>Gammaproteobacteria</taxon>
        <taxon>Enterobacterales</taxon>
        <taxon>Enterobacteriaceae</taxon>
        <taxon>Enterobacter</taxon>
        <taxon>Enterobacter cloacae complex</taxon>
    </lineage>
</organism>
<evidence type="ECO:0000313" key="4">
    <source>
        <dbReference type="EMBL" id="RAZ68951.1"/>
    </source>
</evidence>
<dbReference type="GO" id="GO:0006355">
    <property type="term" value="P:regulation of DNA-templated transcription"/>
    <property type="evidence" value="ECO:0007669"/>
    <property type="project" value="InterPro"/>
</dbReference>
<sequence length="479" mass="53802">MPEPALPAILELLACQQVDDLMTCFASKIAMMAPGGSQILGVIPFPGAEIACQVTGEKAATLHLNVDDFRHPLAQVIRSAKPAVWLSLNYGARIEHPKFRELVLRQEGECGLYAIPLLEGQGRVWGIWAILAPATTLEALLNVESQFSSLLQVFLIRSRELNKDGAQIEPAQRPQAAKNQPWRVSGDSVQQAVEALSHGKPVLIVGEKGTGKTWLAHYLHRYFTLQVPLVNLDCAVLSEEWQGIKIFGEKNVSGSALVKAHRGFLLLENIDRLAPRWHGYLQHFLDTNEVLSTDGRDAGDVHLKLILTTRDREEWKRKHAGFYHRIAGSEIYLPPLRVQRQDIRQIVERFLIENQQDLPGDFYLAEEVIELLTGYSYPGNIREMENILLDYIFWVKSSGMAGGFKALREKTVSRPAGIYSSLSDSHDSGSLKAILSRYETIVLRQRLEKYNFDKERTAASLSISRRSLDMKCKKSGIVR</sequence>